<evidence type="ECO:0000313" key="5">
    <source>
        <dbReference type="Proteomes" id="UP000308730"/>
    </source>
</evidence>
<dbReference type="Pfam" id="PF00326">
    <property type="entry name" value="Peptidase_S9"/>
    <property type="match status" value="1"/>
</dbReference>
<gene>
    <name evidence="4" type="ORF">EUX98_g6191</name>
</gene>
<accession>A0A4S4MPL0</accession>
<evidence type="ECO:0000313" key="4">
    <source>
        <dbReference type="EMBL" id="THH27996.1"/>
    </source>
</evidence>
<comment type="caution">
    <text evidence="4">The sequence shown here is derived from an EMBL/GenBank/DDBJ whole genome shotgun (WGS) entry which is preliminary data.</text>
</comment>
<evidence type="ECO:0000256" key="1">
    <source>
        <dbReference type="ARBA" id="ARBA00022801"/>
    </source>
</evidence>
<dbReference type="GO" id="GO:0008236">
    <property type="term" value="F:serine-type peptidase activity"/>
    <property type="evidence" value="ECO:0007669"/>
    <property type="project" value="InterPro"/>
</dbReference>
<dbReference type="EMBL" id="SGPM01000210">
    <property type="protein sequence ID" value="THH27996.1"/>
    <property type="molecule type" value="Genomic_DNA"/>
</dbReference>
<dbReference type="InterPro" id="IPR050300">
    <property type="entry name" value="GDXG_lipolytic_enzyme"/>
</dbReference>
<evidence type="ECO:0000259" key="2">
    <source>
        <dbReference type="Pfam" id="PF00326"/>
    </source>
</evidence>
<dbReference type="GO" id="GO:0006508">
    <property type="term" value="P:proteolysis"/>
    <property type="evidence" value="ECO:0007669"/>
    <property type="project" value="InterPro"/>
</dbReference>
<dbReference type="InterPro" id="IPR029058">
    <property type="entry name" value="AB_hydrolase_fold"/>
</dbReference>
<feature type="domain" description="Peptidase S9 prolyl oligopeptidase catalytic" evidence="2">
    <location>
        <begin position="276"/>
        <end position="329"/>
    </location>
</feature>
<name>A0A4S4MPL0_9APHY</name>
<dbReference type="SUPFAM" id="SSF53474">
    <property type="entry name" value="alpha/beta-Hydrolases"/>
    <property type="match status" value="1"/>
</dbReference>
<evidence type="ECO:0000259" key="3">
    <source>
        <dbReference type="Pfam" id="PF07859"/>
    </source>
</evidence>
<dbReference type="Pfam" id="PF07859">
    <property type="entry name" value="Abhydrolase_3"/>
    <property type="match status" value="1"/>
</dbReference>
<dbReference type="PANTHER" id="PTHR48081:SF3">
    <property type="entry name" value="ALPHA_BETA HYDROLASE FOLD-3 DOMAIN-CONTAINING PROTEIN"/>
    <property type="match status" value="1"/>
</dbReference>
<protein>
    <recommendedName>
        <fullName evidence="6">Alpha/beta hydrolase fold-3 domain-containing protein</fullName>
    </recommendedName>
</protein>
<proteinExistence type="predicted"/>
<dbReference type="PANTHER" id="PTHR48081">
    <property type="entry name" value="AB HYDROLASE SUPERFAMILY PROTEIN C4A8.06C"/>
    <property type="match status" value="1"/>
</dbReference>
<keyword evidence="1" id="KW-0378">Hydrolase</keyword>
<dbReference type="OrthoDB" id="19653at2759"/>
<organism evidence="4 5">
    <name type="scientific">Antrodiella citrinella</name>
    <dbReference type="NCBI Taxonomy" id="2447956"/>
    <lineage>
        <taxon>Eukaryota</taxon>
        <taxon>Fungi</taxon>
        <taxon>Dikarya</taxon>
        <taxon>Basidiomycota</taxon>
        <taxon>Agaricomycotina</taxon>
        <taxon>Agaricomycetes</taxon>
        <taxon>Polyporales</taxon>
        <taxon>Steccherinaceae</taxon>
        <taxon>Antrodiella</taxon>
    </lineage>
</organism>
<dbReference type="InterPro" id="IPR001375">
    <property type="entry name" value="Peptidase_S9_cat"/>
</dbReference>
<evidence type="ECO:0008006" key="6">
    <source>
        <dbReference type="Google" id="ProtNLM"/>
    </source>
</evidence>
<sequence length="359" mass="39548">MSPYNDPDALLVTLPYKHADGRLISADFYLPHIQRSSSSSQDQNPINLPALVYFHGGGLTVGTRESWFPTWLKDRLNSLGILFISADYRLIPPASGLDLVDDICDIFKFLSVDRSRIAVAGTSSGGLCAYLAALHAEPKPVAVLNMYAMGGDFLTPHYLAVKHTPFFRGREILDPSNFAEFLYPQCTSLESISESPLAYYPETAPIPGYPANPRMLLARLYLQLGVFLDYYTQMYQPSLSLALRGARDDAELSEILLSHLSPSHLRLFPQLQVSSAWPPTFLIHGEADTAVPVLESIHMRDVLKTAGVDVTLQIVKGLEHSFDYVKDAEAHFSALFDQAASFLMTRLSDGVPVAAPGTQ</sequence>
<dbReference type="InterPro" id="IPR013094">
    <property type="entry name" value="AB_hydrolase_3"/>
</dbReference>
<feature type="domain" description="Alpha/beta hydrolase fold-3" evidence="3">
    <location>
        <begin position="51"/>
        <end position="150"/>
    </location>
</feature>
<reference evidence="4 5" key="1">
    <citation type="submission" date="2019-02" db="EMBL/GenBank/DDBJ databases">
        <title>Genome sequencing of the rare red list fungi Antrodiella citrinella (Flaviporus citrinellus).</title>
        <authorList>
            <person name="Buettner E."/>
            <person name="Kellner H."/>
        </authorList>
    </citation>
    <scope>NUCLEOTIDE SEQUENCE [LARGE SCALE GENOMIC DNA]</scope>
    <source>
        <strain evidence="4 5">DSM 108506</strain>
    </source>
</reference>
<keyword evidence="5" id="KW-1185">Reference proteome</keyword>
<dbReference type="AlphaFoldDB" id="A0A4S4MPL0"/>
<dbReference type="Gene3D" id="3.40.50.1820">
    <property type="entry name" value="alpha/beta hydrolase"/>
    <property type="match status" value="1"/>
</dbReference>
<dbReference type="Proteomes" id="UP000308730">
    <property type="component" value="Unassembled WGS sequence"/>
</dbReference>